<feature type="transmembrane region" description="Helical" evidence="2">
    <location>
        <begin position="117"/>
        <end position="134"/>
    </location>
</feature>
<protein>
    <submittedName>
        <fullName evidence="3">Uncharacterized protein</fullName>
    </submittedName>
</protein>
<sequence>MRTTVFTIYRDTQRRPPRTWSSRQSDALSTQRRGVPTPRDARSSFQAQNQAVHRRPRLVPLAPADLLPLAGSLHTATHQFPAADGQLSDIQLRGGAGHRQGPARRRRRRVERSRRQLAPLLFIQFFILFIYVFSSTCAIPIRINDVRPYTPSDIFAFIDGAWRENDKGK</sequence>
<evidence type="ECO:0000256" key="2">
    <source>
        <dbReference type="SAM" id="Phobius"/>
    </source>
</evidence>
<evidence type="ECO:0000313" key="3">
    <source>
        <dbReference type="EMBL" id="KAL3396580.1"/>
    </source>
</evidence>
<feature type="region of interest" description="Disordered" evidence="1">
    <location>
        <begin position="13"/>
        <end position="53"/>
    </location>
</feature>
<name>A0ABD2WUJ9_9HYME</name>
<accession>A0ABD2WUJ9</accession>
<organism evidence="3 4">
    <name type="scientific">Trichogramma kaykai</name>
    <dbReference type="NCBI Taxonomy" id="54128"/>
    <lineage>
        <taxon>Eukaryota</taxon>
        <taxon>Metazoa</taxon>
        <taxon>Ecdysozoa</taxon>
        <taxon>Arthropoda</taxon>
        <taxon>Hexapoda</taxon>
        <taxon>Insecta</taxon>
        <taxon>Pterygota</taxon>
        <taxon>Neoptera</taxon>
        <taxon>Endopterygota</taxon>
        <taxon>Hymenoptera</taxon>
        <taxon>Apocrita</taxon>
        <taxon>Proctotrupomorpha</taxon>
        <taxon>Chalcidoidea</taxon>
        <taxon>Trichogrammatidae</taxon>
        <taxon>Trichogramma</taxon>
    </lineage>
</organism>
<evidence type="ECO:0000313" key="4">
    <source>
        <dbReference type="Proteomes" id="UP001627154"/>
    </source>
</evidence>
<keyword evidence="2" id="KW-0812">Transmembrane</keyword>
<comment type="caution">
    <text evidence="3">The sequence shown here is derived from an EMBL/GenBank/DDBJ whole genome shotgun (WGS) entry which is preliminary data.</text>
</comment>
<dbReference type="EMBL" id="JBJJXI010000070">
    <property type="protein sequence ID" value="KAL3396580.1"/>
    <property type="molecule type" value="Genomic_DNA"/>
</dbReference>
<keyword evidence="4" id="KW-1185">Reference proteome</keyword>
<dbReference type="Proteomes" id="UP001627154">
    <property type="component" value="Unassembled WGS sequence"/>
</dbReference>
<evidence type="ECO:0000256" key="1">
    <source>
        <dbReference type="SAM" id="MobiDB-lite"/>
    </source>
</evidence>
<reference evidence="3 4" key="1">
    <citation type="journal article" date="2024" name="bioRxiv">
        <title>A reference genome for Trichogramma kaykai: A tiny desert-dwelling parasitoid wasp with competing sex-ratio distorters.</title>
        <authorList>
            <person name="Culotta J."/>
            <person name="Lindsey A.R."/>
        </authorList>
    </citation>
    <scope>NUCLEOTIDE SEQUENCE [LARGE SCALE GENOMIC DNA]</scope>
    <source>
        <strain evidence="3 4">KSX58</strain>
    </source>
</reference>
<keyword evidence="2" id="KW-0472">Membrane</keyword>
<feature type="compositionally biased region" description="Polar residues" evidence="1">
    <location>
        <begin position="19"/>
        <end position="32"/>
    </location>
</feature>
<dbReference type="AlphaFoldDB" id="A0ABD2WUJ9"/>
<gene>
    <name evidence="3" type="ORF">TKK_009465</name>
</gene>
<keyword evidence="2" id="KW-1133">Transmembrane helix</keyword>
<proteinExistence type="predicted"/>